<comment type="caution">
    <text evidence="2">The sequence shown here is derived from an EMBL/GenBank/DDBJ whole genome shotgun (WGS) entry which is preliminary data.</text>
</comment>
<keyword evidence="1" id="KW-0472">Membrane</keyword>
<gene>
    <name evidence="2" type="ORF">DB44_GA00020</name>
</gene>
<proteinExistence type="predicted"/>
<dbReference type="Proteomes" id="UP000031465">
    <property type="component" value="Unassembled WGS sequence"/>
</dbReference>
<keyword evidence="1" id="KW-0812">Transmembrane</keyword>
<keyword evidence="1" id="KW-1133">Transmembrane helix</keyword>
<protein>
    <submittedName>
        <fullName evidence="2">Uncharacterized protein</fullName>
    </submittedName>
</protein>
<reference evidence="2 3" key="1">
    <citation type="journal article" date="2014" name="Mol. Biol. Evol.">
        <title>Massive expansion of Ubiquitination-related gene families within the Chlamydiae.</title>
        <authorList>
            <person name="Domman D."/>
            <person name="Collingro A."/>
            <person name="Lagkouvardos I."/>
            <person name="Gehre L."/>
            <person name="Weinmaier T."/>
            <person name="Rattei T."/>
            <person name="Subtil A."/>
            <person name="Horn M."/>
        </authorList>
    </citation>
    <scope>NUCLEOTIDE SEQUENCE [LARGE SCALE GENOMIC DNA]</scope>
    <source>
        <strain evidence="2 3">EI2</strain>
    </source>
</reference>
<evidence type="ECO:0000313" key="3">
    <source>
        <dbReference type="Proteomes" id="UP000031465"/>
    </source>
</evidence>
<evidence type="ECO:0000313" key="2">
    <source>
        <dbReference type="EMBL" id="KIC70759.1"/>
    </source>
</evidence>
<dbReference type="AlphaFoldDB" id="A0A0C1GYU2"/>
<dbReference type="EMBL" id="JSAN01000146">
    <property type="protein sequence ID" value="KIC70759.1"/>
    <property type="molecule type" value="Genomic_DNA"/>
</dbReference>
<sequence length="75" mass="8866">MASYLFNRNRGNKFTSIFFYFPAFFNKKRSIEIDRKLGAKKFTQKTLFPVIPLFPSIFTAQAILLSCYRNFIVLQ</sequence>
<organism evidence="2 3">
    <name type="scientific">Candidatus Protochlamydia amoebophila</name>
    <dbReference type="NCBI Taxonomy" id="362787"/>
    <lineage>
        <taxon>Bacteria</taxon>
        <taxon>Pseudomonadati</taxon>
        <taxon>Chlamydiota</taxon>
        <taxon>Chlamydiia</taxon>
        <taxon>Parachlamydiales</taxon>
        <taxon>Parachlamydiaceae</taxon>
        <taxon>Candidatus Protochlamydia</taxon>
    </lineage>
</organism>
<evidence type="ECO:0000256" key="1">
    <source>
        <dbReference type="SAM" id="Phobius"/>
    </source>
</evidence>
<name>A0A0C1GYU2_9BACT</name>
<accession>A0A0C1GYU2</accession>
<feature type="transmembrane region" description="Helical" evidence="1">
    <location>
        <begin position="47"/>
        <end position="68"/>
    </location>
</feature>